<reference evidence="2 3" key="2">
    <citation type="journal article" date="2012" name="Open Biol.">
        <title>Characteristics of nucleosomes and linker DNA regions on the genome of the basidiomycete Mixia osmundae revealed by mono- and dinucleosome mapping.</title>
        <authorList>
            <person name="Nishida H."/>
            <person name="Kondo S."/>
            <person name="Matsumoto T."/>
            <person name="Suzuki Y."/>
            <person name="Yoshikawa H."/>
            <person name="Taylor T.D."/>
            <person name="Sugiyama J."/>
        </authorList>
    </citation>
    <scope>NUCLEOTIDE SEQUENCE [LARGE SCALE GENOMIC DNA]</scope>
    <source>
        <strain evidence="3">CBS 9802 / IAM 14324 / JCM 22182 / KY 12970</strain>
    </source>
</reference>
<evidence type="ECO:0000313" key="2">
    <source>
        <dbReference type="EMBL" id="GAA95540.1"/>
    </source>
</evidence>
<organism evidence="2 3">
    <name type="scientific">Mixia osmundae (strain CBS 9802 / IAM 14324 / JCM 22182 / KY 12970)</name>
    <dbReference type="NCBI Taxonomy" id="764103"/>
    <lineage>
        <taxon>Eukaryota</taxon>
        <taxon>Fungi</taxon>
        <taxon>Dikarya</taxon>
        <taxon>Basidiomycota</taxon>
        <taxon>Pucciniomycotina</taxon>
        <taxon>Mixiomycetes</taxon>
        <taxon>Mixiales</taxon>
        <taxon>Mixiaceae</taxon>
        <taxon>Mixia</taxon>
    </lineage>
</organism>
<feature type="chain" id="PRO_5009955621" description="Hydrophobin" evidence="1">
    <location>
        <begin position="18"/>
        <end position="255"/>
    </location>
</feature>
<dbReference type="InParanoid" id="G7DY80"/>
<dbReference type="HOGENOM" id="CLU_1090226_0_0_1"/>
<dbReference type="RefSeq" id="XP_014570049.1">
    <property type="nucleotide sequence ID" value="XM_014714563.1"/>
</dbReference>
<evidence type="ECO:0000313" key="3">
    <source>
        <dbReference type="Proteomes" id="UP000009131"/>
    </source>
</evidence>
<evidence type="ECO:0008006" key="4">
    <source>
        <dbReference type="Google" id="ProtNLM"/>
    </source>
</evidence>
<keyword evidence="1" id="KW-0732">Signal</keyword>
<comment type="caution">
    <text evidence="2">The sequence shown here is derived from an EMBL/GenBank/DDBJ whole genome shotgun (WGS) entry which is preliminary data.</text>
</comment>
<keyword evidence="3" id="KW-1185">Reference proteome</keyword>
<dbReference type="AlphaFoldDB" id="G7DY80"/>
<reference evidence="2 3" key="1">
    <citation type="journal article" date="2011" name="J. Gen. Appl. Microbiol.">
        <title>Draft genome sequencing of the enigmatic basidiomycete Mixia osmundae.</title>
        <authorList>
            <person name="Nishida H."/>
            <person name="Nagatsuka Y."/>
            <person name="Sugiyama J."/>
        </authorList>
    </citation>
    <scope>NUCLEOTIDE SEQUENCE [LARGE SCALE GENOMIC DNA]</scope>
    <source>
        <strain evidence="3">CBS 9802 / IAM 14324 / JCM 22182 / KY 12970</strain>
    </source>
</reference>
<accession>G7DY80</accession>
<feature type="signal peptide" evidence="1">
    <location>
        <begin position="1"/>
        <end position="17"/>
    </location>
</feature>
<sequence>MRFVYATLVSSLVLTNAAPLAVGGNLASAIASIISAGTHVNSTASLASLLGAGAAANLTTGLANLLNASATANLTAELSSLASAGAKVAASLNITSTSISAAACQGAVAQATLLGQLSAIENVCLNVAAGSTANRTTPSSLSISGFSLSAACSCFPARSSTSTPTTTTTPICVQADLGLSASGLLAMTKSGFSVGTNANGVSLAVCQSLYLGAAAVSQIPLIEQFCVNTNVTVVPSALTLLPNVSVGTACKCFCK</sequence>
<gene>
    <name evidence="2" type="primary">Mo02195</name>
    <name evidence="2" type="ORF">E5Q_02195</name>
</gene>
<proteinExistence type="predicted"/>
<name>G7DY80_MIXOS</name>
<protein>
    <recommendedName>
        <fullName evidence="4">Hydrophobin</fullName>
    </recommendedName>
</protein>
<dbReference type="EMBL" id="BABT02000062">
    <property type="protein sequence ID" value="GAA95540.1"/>
    <property type="molecule type" value="Genomic_DNA"/>
</dbReference>
<dbReference type="Proteomes" id="UP000009131">
    <property type="component" value="Unassembled WGS sequence"/>
</dbReference>
<evidence type="ECO:0000256" key="1">
    <source>
        <dbReference type="SAM" id="SignalP"/>
    </source>
</evidence>